<evidence type="ECO:0000259" key="5">
    <source>
        <dbReference type="Pfam" id="PF00291"/>
    </source>
</evidence>
<dbReference type="InterPro" id="IPR023927">
    <property type="entry name" value="SbnA"/>
</dbReference>
<keyword evidence="4" id="KW-0663">Pyridoxal phosphate</keyword>
<dbReference type="Proteomes" id="UP001596105">
    <property type="component" value="Unassembled WGS sequence"/>
</dbReference>
<proteinExistence type="predicted"/>
<reference evidence="7" key="1">
    <citation type="journal article" date="2019" name="Int. J. Syst. Evol. Microbiol.">
        <title>The Global Catalogue of Microorganisms (GCM) 10K type strain sequencing project: providing services to taxonomists for standard genome sequencing and annotation.</title>
        <authorList>
            <consortium name="The Broad Institute Genomics Platform"/>
            <consortium name="The Broad Institute Genome Sequencing Center for Infectious Disease"/>
            <person name="Wu L."/>
            <person name="Ma J."/>
        </authorList>
    </citation>
    <scope>NUCLEOTIDE SEQUENCE [LARGE SCALE GENOMIC DNA]</scope>
    <source>
        <strain evidence="7">CCUG 57113</strain>
    </source>
</reference>
<dbReference type="NCBIfam" id="TIGR03945">
    <property type="entry name" value="PLP_SbnA_fam"/>
    <property type="match status" value="1"/>
</dbReference>
<evidence type="ECO:0000313" key="6">
    <source>
        <dbReference type="EMBL" id="MFC5467411.1"/>
    </source>
</evidence>
<organism evidence="6 7">
    <name type="scientific">Cohnella suwonensis</name>
    <dbReference type="NCBI Taxonomy" id="696072"/>
    <lineage>
        <taxon>Bacteria</taxon>
        <taxon>Bacillati</taxon>
        <taxon>Bacillota</taxon>
        <taxon>Bacilli</taxon>
        <taxon>Bacillales</taxon>
        <taxon>Paenibacillaceae</taxon>
        <taxon>Cohnella</taxon>
    </lineage>
</organism>
<comment type="cofactor">
    <cofactor evidence="1">
        <name>pyridoxal 5'-phosphate</name>
        <dbReference type="ChEBI" id="CHEBI:597326"/>
    </cofactor>
</comment>
<evidence type="ECO:0000256" key="1">
    <source>
        <dbReference type="ARBA" id="ARBA00001933"/>
    </source>
</evidence>
<protein>
    <submittedName>
        <fullName evidence="6">2,3-diaminopropionate biosynthesis protein SbnA</fullName>
    </submittedName>
</protein>
<dbReference type="InterPro" id="IPR001926">
    <property type="entry name" value="TrpB-like_PALP"/>
</dbReference>
<comment type="caution">
    <text evidence="6">The sequence shown here is derived from an EMBL/GenBank/DDBJ whole genome shotgun (WGS) entry which is preliminary data.</text>
</comment>
<sequence>MSDGNDGSGTNEGPAESTIEVTIEKTAEGIHEATNKGAKEVTYEATTAETTGSGNAGSRLTDADLMVGIGGTIGRTPVVPLARLFEDEPFEVHAKLEMFNPGGSSKDRPALFILREAIRSGEIGRGSTVIESSSGNMAVSLALLCRYMGIRFVCVVDPRTTDTHLRLIRSLGGEIDLVDEPDPASGDFLPARIRRVRELRETTPDSYWTNQYGNPNNYLSHYETTMPELLAALPRIDYLFCGVSSCGTIRGCAEWLKDSGLATKIIAVDAVGSVIFGGDRGKRQFPGLGAAMTPALSRGELVDRIVYVSERDCVEGCLALSAKESILAGASSGGVVAAIRAMKNDIPKGSVCAAILPDRGERYLDTVYHEEWVRRHVLS</sequence>
<dbReference type="EMBL" id="JBHSMH010000004">
    <property type="protein sequence ID" value="MFC5467411.1"/>
    <property type="molecule type" value="Genomic_DNA"/>
</dbReference>
<name>A0ABW0LQ17_9BACL</name>
<dbReference type="InterPro" id="IPR036052">
    <property type="entry name" value="TrpB-like_PALP_sf"/>
</dbReference>
<gene>
    <name evidence="6" type="primary">sbnA</name>
    <name evidence="6" type="ORF">ACFPPD_01690</name>
</gene>
<dbReference type="CDD" id="cd01561">
    <property type="entry name" value="CBS_like"/>
    <property type="match status" value="1"/>
</dbReference>
<dbReference type="SUPFAM" id="SSF53686">
    <property type="entry name" value="Tryptophan synthase beta subunit-like PLP-dependent enzymes"/>
    <property type="match status" value="1"/>
</dbReference>
<keyword evidence="3" id="KW-0808">Transferase</keyword>
<accession>A0ABW0LQ17</accession>
<evidence type="ECO:0000256" key="2">
    <source>
        <dbReference type="ARBA" id="ARBA00011738"/>
    </source>
</evidence>
<evidence type="ECO:0000256" key="3">
    <source>
        <dbReference type="ARBA" id="ARBA00022679"/>
    </source>
</evidence>
<dbReference type="Pfam" id="PF00291">
    <property type="entry name" value="PALP"/>
    <property type="match status" value="1"/>
</dbReference>
<comment type="subunit">
    <text evidence="2">Homodimer.</text>
</comment>
<keyword evidence="7" id="KW-1185">Reference proteome</keyword>
<evidence type="ECO:0000313" key="7">
    <source>
        <dbReference type="Proteomes" id="UP001596105"/>
    </source>
</evidence>
<dbReference type="PANTHER" id="PTHR10314">
    <property type="entry name" value="CYSTATHIONINE BETA-SYNTHASE"/>
    <property type="match status" value="1"/>
</dbReference>
<dbReference type="Gene3D" id="3.40.50.1100">
    <property type="match status" value="2"/>
</dbReference>
<evidence type="ECO:0000256" key="4">
    <source>
        <dbReference type="ARBA" id="ARBA00022898"/>
    </source>
</evidence>
<feature type="domain" description="Tryptophan synthase beta chain-like PALP" evidence="5">
    <location>
        <begin position="72"/>
        <end position="358"/>
    </location>
</feature>
<dbReference type="InterPro" id="IPR050214">
    <property type="entry name" value="Cys_Synth/Cystath_Beta-Synth"/>
</dbReference>
<dbReference type="RefSeq" id="WP_378081116.1">
    <property type="nucleotide sequence ID" value="NZ_JBHSMH010000004.1"/>
</dbReference>